<dbReference type="EMBL" id="JACHXW010000019">
    <property type="protein sequence ID" value="MBB3154916.1"/>
    <property type="molecule type" value="Genomic_DNA"/>
</dbReference>
<protein>
    <submittedName>
        <fullName evidence="5">Siderophore synthetase component</fullName>
    </submittedName>
</protein>
<sequence>MYAAVQYVSATGKHRYEFPLFYRNSPQGTMLEADYLTLTALLVKELSIIYENGQFAGELVYRVIQSCHHIQSFIEARSDDYDSLYGTSFSFIDAEQSLIFGHSMHPTPKSRQGIPDARKIEYSPELKGKLRLHYFAAKTEIVKEGSSLEQSATAWIKTHLSEQKQLKSHPIQNYIRSNDWSILPVHPLQAEHMLNTPEVLGWLDSGMLLNLGQLGEKYYATSSIRTLYHSRAPFMIKVSAPIKVTNSLRINKTRELGCGGEVMRLFGTAVGDVSRHYPGFTIVHDPAFITLQSQSKEESGFEIVLRMNPFMNKQAEQATLTAALVQQAIPGSRSRLANIIESIAQREGRSAAEVSVDWFKRYLKLSLCPMLWLYMKYGIALEAHQQNSVIRLADGYPAHYYYRDNQGYYFCESMRGVLEQALPGIGIATGNFYEDQVVDERFCYYVIINHMFGLIQGFGTEGLIGESELLKELANVLVDHLPLSRDSSALFEMLLENDKLPCKANLLTRFHDVDELAGSHETPAIYVQMDNPVYRTVQESSFEASRKLTAAF</sequence>
<evidence type="ECO:0000259" key="3">
    <source>
        <dbReference type="Pfam" id="PF04183"/>
    </source>
</evidence>
<dbReference type="Pfam" id="PF04183">
    <property type="entry name" value="IucA_IucC"/>
    <property type="match status" value="1"/>
</dbReference>
<feature type="domain" description="Aerobactin siderophore biosynthesis IucA/IucC N-terminal" evidence="3">
    <location>
        <begin position="90"/>
        <end position="326"/>
    </location>
</feature>
<dbReference type="Gene3D" id="1.10.510.40">
    <property type="match status" value="1"/>
</dbReference>
<dbReference type="InterPro" id="IPR037455">
    <property type="entry name" value="LucA/IucC-like"/>
</dbReference>
<dbReference type="InterPro" id="IPR007310">
    <property type="entry name" value="Aerobactin_biosyn_IucA/IucC_N"/>
</dbReference>
<evidence type="ECO:0000256" key="2">
    <source>
        <dbReference type="ARBA" id="ARBA00007832"/>
    </source>
</evidence>
<dbReference type="GO" id="GO:0019290">
    <property type="term" value="P:siderophore biosynthetic process"/>
    <property type="evidence" value="ECO:0007669"/>
    <property type="project" value="InterPro"/>
</dbReference>
<keyword evidence="6" id="KW-1185">Reference proteome</keyword>
<organism evidence="5 6">
    <name type="scientific">Paenibacillus endophyticus</name>
    <dbReference type="NCBI Taxonomy" id="1294268"/>
    <lineage>
        <taxon>Bacteria</taxon>
        <taxon>Bacillati</taxon>
        <taxon>Bacillota</taxon>
        <taxon>Bacilli</taxon>
        <taxon>Bacillales</taxon>
        <taxon>Paenibacillaceae</taxon>
        <taxon>Paenibacillus</taxon>
    </lineage>
</organism>
<comment type="similarity">
    <text evidence="2">Belongs to the IucA/IucC family.</text>
</comment>
<evidence type="ECO:0000313" key="5">
    <source>
        <dbReference type="EMBL" id="MBB3154916.1"/>
    </source>
</evidence>
<dbReference type="GO" id="GO:0016881">
    <property type="term" value="F:acid-amino acid ligase activity"/>
    <property type="evidence" value="ECO:0007669"/>
    <property type="project" value="UniProtKB-ARBA"/>
</dbReference>
<evidence type="ECO:0000256" key="1">
    <source>
        <dbReference type="ARBA" id="ARBA00004924"/>
    </source>
</evidence>
<accession>A0A7W5GCJ5</accession>
<dbReference type="InterPro" id="IPR022770">
    <property type="entry name" value="IucA/IucC-like_C"/>
</dbReference>
<reference evidence="5 6" key="1">
    <citation type="submission" date="2020-08" db="EMBL/GenBank/DDBJ databases">
        <title>Genomic Encyclopedia of Type Strains, Phase III (KMG-III): the genomes of soil and plant-associated and newly described type strains.</title>
        <authorList>
            <person name="Whitman W."/>
        </authorList>
    </citation>
    <scope>NUCLEOTIDE SEQUENCE [LARGE SCALE GENOMIC DNA]</scope>
    <source>
        <strain evidence="5 6">CECT 8234</strain>
    </source>
</reference>
<comment type="caution">
    <text evidence="5">The sequence shown here is derived from an EMBL/GenBank/DDBJ whole genome shotgun (WGS) entry which is preliminary data.</text>
</comment>
<dbReference type="PANTHER" id="PTHR34384:SF5">
    <property type="entry name" value="L-2,3-DIAMINOPROPANOATE--CITRATE LIGASE"/>
    <property type="match status" value="1"/>
</dbReference>
<dbReference type="Pfam" id="PF06276">
    <property type="entry name" value="FhuF"/>
    <property type="match status" value="1"/>
</dbReference>
<feature type="domain" description="Aerobactin siderophore biosynthesis IucA/IucC-like C-terminal" evidence="4">
    <location>
        <begin position="357"/>
        <end position="516"/>
    </location>
</feature>
<name>A0A7W5GCJ5_9BACL</name>
<comment type="pathway">
    <text evidence="1">Siderophore biosynthesis.</text>
</comment>
<proteinExistence type="inferred from homology"/>
<dbReference type="AlphaFoldDB" id="A0A7W5GCJ5"/>
<dbReference type="PANTHER" id="PTHR34384">
    <property type="entry name" value="L-2,3-DIAMINOPROPANOATE--CITRATE LIGASE"/>
    <property type="match status" value="1"/>
</dbReference>
<evidence type="ECO:0000259" key="4">
    <source>
        <dbReference type="Pfam" id="PF06276"/>
    </source>
</evidence>
<dbReference type="Proteomes" id="UP000518605">
    <property type="component" value="Unassembled WGS sequence"/>
</dbReference>
<gene>
    <name evidence="5" type="ORF">FHS16_004998</name>
</gene>
<evidence type="ECO:0000313" key="6">
    <source>
        <dbReference type="Proteomes" id="UP000518605"/>
    </source>
</evidence>